<dbReference type="AlphaFoldDB" id="A0A834PE04"/>
<dbReference type="Proteomes" id="UP000600918">
    <property type="component" value="Unassembled WGS sequence"/>
</dbReference>
<evidence type="ECO:0000313" key="1">
    <source>
        <dbReference type="EMBL" id="KAF7438058.1"/>
    </source>
</evidence>
<protein>
    <submittedName>
        <fullName evidence="1">Uncharacterized protein</fullName>
    </submittedName>
</protein>
<accession>A0A834PE04</accession>
<name>A0A834PE04_VESPE</name>
<keyword evidence="2" id="KW-1185">Reference proteome</keyword>
<reference evidence="1" key="1">
    <citation type="journal article" date="2020" name="G3 (Bethesda)">
        <title>High-Quality Assemblies for Three Invasive Social Wasps from the &lt;i&gt;Vespula&lt;/i&gt; Genus.</title>
        <authorList>
            <person name="Harrop T.W.R."/>
            <person name="Guhlin J."/>
            <person name="McLaughlin G.M."/>
            <person name="Permina E."/>
            <person name="Stockwell P."/>
            <person name="Gilligan J."/>
            <person name="Le Lec M.F."/>
            <person name="Gruber M.A.M."/>
            <person name="Quinn O."/>
            <person name="Lovegrove M."/>
            <person name="Duncan E.J."/>
            <person name="Remnant E.J."/>
            <person name="Van Eeckhoven J."/>
            <person name="Graham B."/>
            <person name="Knapp R.A."/>
            <person name="Langford K.W."/>
            <person name="Kronenberg Z."/>
            <person name="Press M.O."/>
            <person name="Eacker S.M."/>
            <person name="Wilson-Rankin E.E."/>
            <person name="Purcell J."/>
            <person name="Lester P.J."/>
            <person name="Dearden P.K."/>
        </authorList>
    </citation>
    <scope>NUCLEOTIDE SEQUENCE</scope>
    <source>
        <strain evidence="1">Volc-1</strain>
    </source>
</reference>
<gene>
    <name evidence="1" type="ORF">H0235_000449</name>
</gene>
<comment type="caution">
    <text evidence="1">The sequence shown here is derived from an EMBL/GenBank/DDBJ whole genome shotgun (WGS) entry which is preliminary data.</text>
</comment>
<sequence length="67" mass="7401">MARALKDIPSGGWVEGLVEWHSAILRHDNSIVSNSRGEKVDAKEKGMEDSSLKESLTAERLIRLLAV</sequence>
<dbReference type="EMBL" id="JACSDY010000001">
    <property type="protein sequence ID" value="KAF7438058.1"/>
    <property type="molecule type" value="Genomic_DNA"/>
</dbReference>
<organism evidence="1 2">
    <name type="scientific">Vespula pensylvanica</name>
    <name type="common">Western yellow jacket</name>
    <name type="synonym">Wasp</name>
    <dbReference type="NCBI Taxonomy" id="30213"/>
    <lineage>
        <taxon>Eukaryota</taxon>
        <taxon>Metazoa</taxon>
        <taxon>Ecdysozoa</taxon>
        <taxon>Arthropoda</taxon>
        <taxon>Hexapoda</taxon>
        <taxon>Insecta</taxon>
        <taxon>Pterygota</taxon>
        <taxon>Neoptera</taxon>
        <taxon>Endopterygota</taxon>
        <taxon>Hymenoptera</taxon>
        <taxon>Apocrita</taxon>
        <taxon>Aculeata</taxon>
        <taxon>Vespoidea</taxon>
        <taxon>Vespidae</taxon>
        <taxon>Vespinae</taxon>
        <taxon>Vespula</taxon>
    </lineage>
</organism>
<proteinExistence type="predicted"/>
<evidence type="ECO:0000313" key="2">
    <source>
        <dbReference type="Proteomes" id="UP000600918"/>
    </source>
</evidence>